<feature type="domain" description="Transposase Tc1-like" evidence="1">
    <location>
        <begin position="77"/>
        <end position="149"/>
    </location>
</feature>
<dbReference type="GO" id="GO:0015074">
    <property type="term" value="P:DNA integration"/>
    <property type="evidence" value="ECO:0007669"/>
    <property type="project" value="InterPro"/>
</dbReference>
<dbReference type="GO" id="GO:0006313">
    <property type="term" value="P:DNA transposition"/>
    <property type="evidence" value="ECO:0007669"/>
    <property type="project" value="InterPro"/>
</dbReference>
<comment type="caution">
    <text evidence="2">The sequence shown here is derived from an EMBL/GenBank/DDBJ whole genome shotgun (WGS) entry which is preliminary data.</text>
</comment>
<dbReference type="Gene3D" id="3.30.420.10">
    <property type="entry name" value="Ribonuclease H-like superfamily/Ribonuclease H"/>
    <property type="match status" value="1"/>
</dbReference>
<evidence type="ECO:0000313" key="3">
    <source>
        <dbReference type="EMBL" id="KAG3208144.1"/>
    </source>
</evidence>
<protein>
    <recommendedName>
        <fullName evidence="1">Transposase Tc1-like domain-containing protein</fullName>
    </recommendedName>
</protein>
<dbReference type="AlphaFoldDB" id="A0A8T1CA01"/>
<dbReference type="VEuPathDB" id="FungiDB:PC110_g9047"/>
<dbReference type="EMBL" id="RCMV01001541">
    <property type="protein sequence ID" value="KAG3208144.1"/>
    <property type="molecule type" value="Genomic_DNA"/>
</dbReference>
<proteinExistence type="predicted"/>
<sequence>MGLTFTFTSSHPHEYSHDLRCRVVQKWRAKVSTRTISKELLIPQWSVRTIIDFYKANGRCTPPPRPGRTPLTDARQDRRIVRAVEANRFVSAAVVAARVTSDIGVNVSPEVVRARVRAAGLHGRSARKKPFLSRKHRRQRLRYAQKFLDWPEKKWRTVLFSDEASVELHGTAGTSGWYKWSLWRQHKQQSSHIERLLQ</sequence>
<dbReference type="SUPFAM" id="SSF46689">
    <property type="entry name" value="Homeodomain-like"/>
    <property type="match status" value="1"/>
</dbReference>
<dbReference type="InterPro" id="IPR002492">
    <property type="entry name" value="Transposase_Tc1-like"/>
</dbReference>
<dbReference type="Gene3D" id="1.10.10.10">
    <property type="entry name" value="Winged helix-like DNA-binding domain superfamily/Winged helix DNA-binding domain"/>
    <property type="match status" value="1"/>
</dbReference>
<dbReference type="EMBL" id="RCMK01000649">
    <property type="protein sequence ID" value="KAG2917719.1"/>
    <property type="molecule type" value="Genomic_DNA"/>
</dbReference>
<dbReference type="Pfam" id="PF01498">
    <property type="entry name" value="HTH_Tnp_Tc3_2"/>
    <property type="match status" value="1"/>
</dbReference>
<dbReference type="GO" id="GO:0003677">
    <property type="term" value="F:DNA binding"/>
    <property type="evidence" value="ECO:0007669"/>
    <property type="project" value="InterPro"/>
</dbReference>
<dbReference type="Proteomes" id="UP000736787">
    <property type="component" value="Unassembled WGS sequence"/>
</dbReference>
<dbReference type="InterPro" id="IPR036388">
    <property type="entry name" value="WH-like_DNA-bd_sf"/>
</dbReference>
<evidence type="ECO:0000313" key="4">
    <source>
        <dbReference type="Proteomes" id="UP000736787"/>
    </source>
</evidence>
<dbReference type="InterPro" id="IPR009057">
    <property type="entry name" value="Homeodomain-like_sf"/>
</dbReference>
<evidence type="ECO:0000313" key="2">
    <source>
        <dbReference type="EMBL" id="KAG2917719.1"/>
    </source>
</evidence>
<reference evidence="2" key="1">
    <citation type="submission" date="2018-10" db="EMBL/GenBank/DDBJ databases">
        <title>Effector identification in a new, highly contiguous assembly of the strawberry crown rot pathogen Phytophthora cactorum.</title>
        <authorList>
            <person name="Armitage A.D."/>
            <person name="Nellist C.F."/>
            <person name="Bates H."/>
            <person name="Vickerstaff R.J."/>
            <person name="Harrison R.J."/>
        </authorList>
    </citation>
    <scope>NUCLEOTIDE SEQUENCE</scope>
    <source>
        <strain evidence="2">4040</strain>
        <strain evidence="3">P421</strain>
    </source>
</reference>
<name>A0A8T1CA01_9STRA</name>
<organism evidence="2 4">
    <name type="scientific">Phytophthora cactorum</name>
    <dbReference type="NCBI Taxonomy" id="29920"/>
    <lineage>
        <taxon>Eukaryota</taxon>
        <taxon>Sar</taxon>
        <taxon>Stramenopiles</taxon>
        <taxon>Oomycota</taxon>
        <taxon>Peronosporomycetes</taxon>
        <taxon>Peronosporales</taxon>
        <taxon>Peronosporaceae</taxon>
        <taxon>Phytophthora</taxon>
    </lineage>
</organism>
<accession>A0A8T1CA01</accession>
<dbReference type="InterPro" id="IPR036397">
    <property type="entry name" value="RNaseH_sf"/>
</dbReference>
<dbReference type="Proteomes" id="UP000760860">
    <property type="component" value="Unassembled WGS sequence"/>
</dbReference>
<gene>
    <name evidence="2" type="ORF">PC117_g17337</name>
    <name evidence="3" type="ORF">PC129_g20829</name>
</gene>
<evidence type="ECO:0000259" key="1">
    <source>
        <dbReference type="Pfam" id="PF01498"/>
    </source>
</evidence>